<dbReference type="SUPFAM" id="SSF69593">
    <property type="entry name" value="Glycerol-3-phosphate (1)-acyltransferase"/>
    <property type="match status" value="2"/>
</dbReference>
<feature type="compositionally biased region" description="Basic and acidic residues" evidence="1">
    <location>
        <begin position="199"/>
        <end position="214"/>
    </location>
</feature>
<feature type="region of interest" description="Disordered" evidence="1">
    <location>
        <begin position="683"/>
        <end position="761"/>
    </location>
</feature>
<evidence type="ECO:0000313" key="4">
    <source>
        <dbReference type="EMBL" id="KAL2075344.1"/>
    </source>
</evidence>
<evidence type="ECO:0000256" key="2">
    <source>
        <dbReference type="SAM" id="Phobius"/>
    </source>
</evidence>
<evidence type="ECO:0000256" key="1">
    <source>
        <dbReference type="SAM" id="MobiDB-lite"/>
    </source>
</evidence>
<evidence type="ECO:0000313" key="5">
    <source>
        <dbReference type="Proteomes" id="UP001595075"/>
    </source>
</evidence>
<gene>
    <name evidence="4" type="ORF">VTL71DRAFT_287</name>
</gene>
<feature type="region of interest" description="Disordered" evidence="1">
    <location>
        <begin position="620"/>
        <end position="649"/>
    </location>
</feature>
<proteinExistence type="predicted"/>
<keyword evidence="2" id="KW-0812">Transmembrane</keyword>
<evidence type="ECO:0000259" key="3">
    <source>
        <dbReference type="SMART" id="SM00563"/>
    </source>
</evidence>
<comment type="caution">
    <text evidence="4">The sequence shown here is derived from an EMBL/GenBank/DDBJ whole genome shotgun (WGS) entry which is preliminary data.</text>
</comment>
<sequence>MSKEPEIHDHMPHQVKHKEKNPMTNWVYDVFLWTFSILVDLFFREVHPRGSWKVPRRGPVIFVAAPHANQFVDPLILMRTLRTECHRRAAFLIAAKSMNRWLIGWFARKVGAVPVGRALDMVKPGSGTIYLPDPINDPLLVRGVGTKFDGKEVQIGGLLVLPSVNGTAANAEIEEVISSVELRLKKPFKGQAAMQQLTGREDVDSSGKFADETVKGGPDGFTGSKYKTAPKVDQTQVYDAVFDRLSGGGAVGIFPEGGSHDRTELLPLKAGVAIMALGALAASPDSGLKIVPCGMNYFHAHKFRSRAVIEFGNPVEVPKELVELYKNGERREAVSQLLDTVYQALVAVTVTSPDYDTLMLIQAARRLYNPTGKKLPLPMVVELNRRLVKGYTHYKDDPRIVALKKSVTAYNKQLRYLNIRDHQVDYANFSIPKVIFLLFYRLGKISVLSIGVIPGLVLFGPVFVASKIISIKKSKEALAASTVKLQGRDVMATWKLLVALALAPILYNFYTILLTYWTYRNRVQGYMPDWVPLWAVVIFGYIFFPAITFAALRFGEVGMDIVKSLRPLVLSLSPQSSNSIQKLRVRRAELSAEVTDLINTLGPEMFPDFDAARIVSDPFSGSPTSPKHHRSDSSHSGISDPEVPPSFLRTNTDASIAAGSGSDGYLPRNESFGNLGNIALFATRPPSRSRSRSSSSGGAIGSGSFPLKSFSTLDSKSGFDEVSMKIRGAMKERGQIRRRQSDFAREEEAANGSEDGERKDE</sequence>
<accession>A0ABR4CZL1</accession>
<feature type="transmembrane region" description="Helical" evidence="2">
    <location>
        <begin position="446"/>
        <end position="465"/>
    </location>
</feature>
<keyword evidence="2" id="KW-1133">Transmembrane helix</keyword>
<dbReference type="PANTHER" id="PTHR31605">
    <property type="entry name" value="GLYCEROL-3-PHOSPHATE O-ACYLTRANSFERASE 1"/>
    <property type="match status" value="1"/>
</dbReference>
<reference evidence="4 5" key="1">
    <citation type="journal article" date="2024" name="Commun. Biol.">
        <title>Comparative genomic analysis of thermophilic fungi reveals convergent evolutionary adaptations and gene losses.</title>
        <authorList>
            <person name="Steindorff A.S."/>
            <person name="Aguilar-Pontes M.V."/>
            <person name="Robinson A.J."/>
            <person name="Andreopoulos B."/>
            <person name="LaButti K."/>
            <person name="Kuo A."/>
            <person name="Mondo S."/>
            <person name="Riley R."/>
            <person name="Otillar R."/>
            <person name="Haridas S."/>
            <person name="Lipzen A."/>
            <person name="Grimwood J."/>
            <person name="Schmutz J."/>
            <person name="Clum A."/>
            <person name="Reid I.D."/>
            <person name="Moisan M.C."/>
            <person name="Butler G."/>
            <person name="Nguyen T.T.M."/>
            <person name="Dewar K."/>
            <person name="Conant G."/>
            <person name="Drula E."/>
            <person name="Henrissat B."/>
            <person name="Hansel C."/>
            <person name="Singer S."/>
            <person name="Hutchinson M.I."/>
            <person name="de Vries R.P."/>
            <person name="Natvig D.O."/>
            <person name="Powell A.J."/>
            <person name="Tsang A."/>
            <person name="Grigoriev I.V."/>
        </authorList>
    </citation>
    <scope>NUCLEOTIDE SEQUENCE [LARGE SCALE GENOMIC DNA]</scope>
    <source>
        <strain evidence="4 5">CBS 494.80</strain>
    </source>
</reference>
<feature type="domain" description="Phospholipid/glycerol acyltransferase" evidence="3">
    <location>
        <begin position="61"/>
        <end position="298"/>
    </location>
</feature>
<feature type="compositionally biased region" description="Basic and acidic residues" evidence="1">
    <location>
        <begin position="717"/>
        <end position="748"/>
    </location>
</feature>
<feature type="region of interest" description="Disordered" evidence="1">
    <location>
        <begin position="196"/>
        <end position="226"/>
    </location>
</feature>
<feature type="transmembrane region" description="Helical" evidence="2">
    <location>
        <begin position="496"/>
        <end position="519"/>
    </location>
</feature>
<organism evidence="4 5">
    <name type="scientific">Oculimacula yallundae</name>
    <dbReference type="NCBI Taxonomy" id="86028"/>
    <lineage>
        <taxon>Eukaryota</taxon>
        <taxon>Fungi</taxon>
        <taxon>Dikarya</taxon>
        <taxon>Ascomycota</taxon>
        <taxon>Pezizomycotina</taxon>
        <taxon>Leotiomycetes</taxon>
        <taxon>Helotiales</taxon>
        <taxon>Ploettnerulaceae</taxon>
        <taxon>Oculimacula</taxon>
    </lineage>
</organism>
<dbReference type="PANTHER" id="PTHR31605:SF0">
    <property type="entry name" value="GLYCEROL-3-PHOSPHATE O-ACYLTRANSFERASE 1"/>
    <property type="match status" value="1"/>
</dbReference>
<feature type="transmembrane region" description="Helical" evidence="2">
    <location>
        <begin position="531"/>
        <end position="554"/>
    </location>
</feature>
<feature type="compositionally biased region" description="Low complexity" evidence="1">
    <location>
        <begin position="684"/>
        <end position="697"/>
    </location>
</feature>
<dbReference type="Pfam" id="PF01553">
    <property type="entry name" value="Acyltransferase"/>
    <property type="match status" value="2"/>
</dbReference>
<dbReference type="InterPro" id="IPR002123">
    <property type="entry name" value="Plipid/glycerol_acylTrfase"/>
</dbReference>
<dbReference type="InterPro" id="IPR052744">
    <property type="entry name" value="GPAT/DAPAT"/>
</dbReference>
<dbReference type="Proteomes" id="UP001595075">
    <property type="component" value="Unassembled WGS sequence"/>
</dbReference>
<dbReference type="CDD" id="cd07992">
    <property type="entry name" value="LPLAT_AAK14816-like"/>
    <property type="match status" value="1"/>
</dbReference>
<keyword evidence="5" id="KW-1185">Reference proteome</keyword>
<name>A0ABR4CZL1_9HELO</name>
<dbReference type="SMART" id="SM00563">
    <property type="entry name" value="PlsC"/>
    <property type="match status" value="1"/>
</dbReference>
<keyword evidence="2" id="KW-0472">Membrane</keyword>
<protein>
    <recommendedName>
        <fullName evidence="3">Phospholipid/glycerol acyltransferase domain-containing protein</fullName>
    </recommendedName>
</protein>
<dbReference type="EMBL" id="JAZHXI010000001">
    <property type="protein sequence ID" value="KAL2075344.1"/>
    <property type="molecule type" value="Genomic_DNA"/>
</dbReference>